<organism evidence="1 2">
    <name type="scientific">Dethiosulfovibrio marinus</name>
    <dbReference type="NCBI Taxonomy" id="133532"/>
    <lineage>
        <taxon>Bacteria</taxon>
        <taxon>Thermotogati</taxon>
        <taxon>Synergistota</taxon>
        <taxon>Synergistia</taxon>
        <taxon>Synergistales</taxon>
        <taxon>Dethiosulfovibrionaceae</taxon>
        <taxon>Dethiosulfovibrio</taxon>
    </lineage>
</organism>
<sequence length="389" mass="43435">MKTDRSDGPSLVLILSDGIRGHLHQSEGIARWISKDTGADIVKMDVPKYGGGRRAFLLKLLGRRLPKLDRLGTRRWLHWTGEKGLDLLEGYRKALDERGLSGSDSLVISTGSSAAPFCLALSRVMGGRSCVVMTPSVIGVEPFDYGVVPSHDGICAGSAIETLGAPNFVSPEDLERSAEKLLRDNPGSEEKWGILVGGDDQNYRLDATWADMTVGVLLRIAEERGLSLYITTSRRTSLETEKRIREICKDNDRVSMLLLASKSDENPVPGILGTCDRVFCTEDSVSMISEAATSGSKVYLLRVGRQPGWRRFAQKLTVRLIKWKILPERFLWGTPRFDEMIESFVKRGLLTEMPSDVMAWRPMLNRPVDKAPEFNEARRAADWILENWK</sequence>
<accession>A0ABS9EKB7</accession>
<protein>
    <submittedName>
        <fullName evidence="1">Mitochondrial fission ELM1 family protein</fullName>
    </submittedName>
</protein>
<comment type="caution">
    <text evidence="1">The sequence shown here is derived from an EMBL/GenBank/DDBJ whole genome shotgun (WGS) entry which is preliminary data.</text>
</comment>
<dbReference type="InterPro" id="IPR009367">
    <property type="entry name" value="Elm1-like"/>
</dbReference>
<dbReference type="Pfam" id="PF06258">
    <property type="entry name" value="Mito_fiss_Elm1"/>
    <property type="match status" value="1"/>
</dbReference>
<keyword evidence="2" id="KW-1185">Reference proteome</keyword>
<gene>
    <name evidence="1" type="ORF">L2W38_02305</name>
</gene>
<evidence type="ECO:0000313" key="2">
    <source>
        <dbReference type="Proteomes" id="UP001200430"/>
    </source>
</evidence>
<reference evidence="1 2" key="1">
    <citation type="submission" date="2022-01" db="EMBL/GenBank/DDBJ databases">
        <title>Dethiosulfovibrio faecalis sp. nov., a novel proteolytic, non-sulfur-reducing bacterium isolated from a marine aquaculture solid waste bioreactor.</title>
        <authorList>
            <person name="Grabowski S."/>
            <person name="Apolinario E."/>
            <person name="Schneider N."/>
            <person name="Marshall C.W."/>
            <person name="Sowers K.R."/>
        </authorList>
    </citation>
    <scope>NUCLEOTIDE SEQUENCE [LARGE SCALE GENOMIC DNA]</scope>
    <source>
        <strain evidence="1 2">DSM 12537</strain>
    </source>
</reference>
<evidence type="ECO:0000313" key="1">
    <source>
        <dbReference type="EMBL" id="MCF4141649.1"/>
    </source>
</evidence>
<dbReference type="EMBL" id="JAKGUD010000002">
    <property type="protein sequence ID" value="MCF4141649.1"/>
    <property type="molecule type" value="Genomic_DNA"/>
</dbReference>
<proteinExistence type="predicted"/>
<name>A0ABS9EKB7_9BACT</name>
<dbReference type="Proteomes" id="UP001200430">
    <property type="component" value="Unassembled WGS sequence"/>
</dbReference>
<dbReference type="RefSeq" id="WP_236098162.1">
    <property type="nucleotide sequence ID" value="NZ_JAKGUD010000002.1"/>
</dbReference>